<dbReference type="SFLD" id="SFLDS00029">
    <property type="entry name" value="Radical_SAM"/>
    <property type="match status" value="1"/>
</dbReference>
<dbReference type="InterPro" id="IPR023404">
    <property type="entry name" value="rSAM_horseshoe"/>
</dbReference>
<feature type="domain" description="MTTase N-terminal" evidence="10">
    <location>
        <begin position="4"/>
        <end position="122"/>
    </location>
</feature>
<evidence type="ECO:0000256" key="8">
    <source>
        <dbReference type="HAMAP-Rule" id="MF_01865"/>
    </source>
</evidence>
<dbReference type="InterPro" id="IPR012340">
    <property type="entry name" value="NA-bd_OB-fold"/>
</dbReference>
<dbReference type="InterPro" id="IPR038135">
    <property type="entry name" value="Methylthiotransferase_N_sf"/>
</dbReference>
<evidence type="ECO:0000259" key="11">
    <source>
        <dbReference type="PROSITE" id="PS51918"/>
    </source>
</evidence>
<dbReference type="Gene3D" id="3.80.30.20">
    <property type="entry name" value="tm_1862 like domain"/>
    <property type="match status" value="1"/>
</dbReference>
<dbReference type="PROSITE" id="PS51918">
    <property type="entry name" value="RADICAL_SAM"/>
    <property type="match status" value="1"/>
</dbReference>
<dbReference type="GO" id="GO:0103039">
    <property type="term" value="F:protein methylthiotransferase activity"/>
    <property type="evidence" value="ECO:0007669"/>
    <property type="project" value="UniProtKB-EC"/>
</dbReference>
<keyword evidence="2 8" id="KW-0963">Cytoplasm</keyword>
<dbReference type="OrthoDB" id="9805215at2"/>
<feature type="binding site" evidence="8">
    <location>
        <position position="150"/>
    </location>
    <ligand>
        <name>[4Fe-4S] cluster</name>
        <dbReference type="ChEBI" id="CHEBI:49883"/>
        <label>2</label>
        <note>4Fe-4S-S-AdoMet</note>
    </ligand>
</feature>
<dbReference type="SFLD" id="SFLDG01061">
    <property type="entry name" value="methylthiotransferase"/>
    <property type="match status" value="1"/>
</dbReference>
<evidence type="ECO:0000259" key="9">
    <source>
        <dbReference type="PROSITE" id="PS50926"/>
    </source>
</evidence>
<dbReference type="GO" id="GO:0035599">
    <property type="term" value="F:aspartic acid methylthiotransferase activity"/>
    <property type="evidence" value="ECO:0007669"/>
    <property type="project" value="TreeGrafter"/>
</dbReference>
<evidence type="ECO:0000256" key="4">
    <source>
        <dbReference type="ARBA" id="ARBA00022691"/>
    </source>
</evidence>
<accession>A0A0L8VBZ0</accession>
<dbReference type="Pfam" id="PF00919">
    <property type="entry name" value="UPF0004"/>
    <property type="match status" value="1"/>
</dbReference>
<dbReference type="InterPro" id="IPR006638">
    <property type="entry name" value="Elp3/MiaA/NifB-like_rSAM"/>
</dbReference>
<dbReference type="GO" id="GO:0005829">
    <property type="term" value="C:cytosol"/>
    <property type="evidence" value="ECO:0007669"/>
    <property type="project" value="TreeGrafter"/>
</dbReference>
<evidence type="ECO:0000313" key="12">
    <source>
        <dbReference type="EMBL" id="KOH45873.1"/>
    </source>
</evidence>
<organism evidence="12 13">
    <name type="scientific">Sunxiuqinia dokdonensis</name>
    <dbReference type="NCBI Taxonomy" id="1409788"/>
    <lineage>
        <taxon>Bacteria</taxon>
        <taxon>Pseudomonadati</taxon>
        <taxon>Bacteroidota</taxon>
        <taxon>Bacteroidia</taxon>
        <taxon>Marinilabiliales</taxon>
        <taxon>Prolixibacteraceae</taxon>
        <taxon>Sunxiuqinia</taxon>
    </lineage>
</organism>
<keyword evidence="7 8" id="KW-0411">Iron-sulfur</keyword>
<reference evidence="13" key="1">
    <citation type="submission" date="2015-07" db="EMBL/GenBank/DDBJ databases">
        <title>Genome sequencing of Sunxiuqinia dokdonensis strain SK.</title>
        <authorList>
            <person name="Ahn S."/>
            <person name="Kim B.-C."/>
        </authorList>
    </citation>
    <scope>NUCLEOTIDE SEQUENCE [LARGE SCALE GENOMIC DNA]</scope>
    <source>
        <strain evidence="13">SK</strain>
    </source>
</reference>
<feature type="binding site" evidence="8">
    <location>
        <position position="85"/>
    </location>
    <ligand>
        <name>[4Fe-4S] cluster</name>
        <dbReference type="ChEBI" id="CHEBI:49883"/>
        <label>1</label>
    </ligand>
</feature>
<comment type="function">
    <text evidence="8">Catalyzes the methylthiolation of an aspartic acid residue of ribosomal protein uS12.</text>
</comment>
<proteinExistence type="inferred from homology"/>
<dbReference type="GO" id="GO:0046872">
    <property type="term" value="F:metal ion binding"/>
    <property type="evidence" value="ECO:0007669"/>
    <property type="project" value="UniProtKB-KW"/>
</dbReference>
<dbReference type="SFLD" id="SFLDG01082">
    <property type="entry name" value="B12-binding_domain_containing"/>
    <property type="match status" value="1"/>
</dbReference>
<dbReference type="Pfam" id="PF18693">
    <property type="entry name" value="TRAM_2"/>
    <property type="match status" value="1"/>
</dbReference>
<dbReference type="Gene3D" id="3.40.50.12160">
    <property type="entry name" value="Methylthiotransferase, N-terminal domain"/>
    <property type="match status" value="1"/>
</dbReference>
<dbReference type="SUPFAM" id="SSF102114">
    <property type="entry name" value="Radical SAM enzymes"/>
    <property type="match status" value="1"/>
</dbReference>
<keyword evidence="12" id="KW-0689">Ribosomal protein</keyword>
<dbReference type="NCBIfam" id="TIGR01125">
    <property type="entry name" value="30S ribosomal protein S12 methylthiotransferase RimO"/>
    <property type="match status" value="1"/>
</dbReference>
<dbReference type="PANTHER" id="PTHR43837">
    <property type="entry name" value="RIBOSOMAL PROTEIN S12 METHYLTHIOTRANSFERASE RIMO"/>
    <property type="match status" value="1"/>
</dbReference>
<comment type="cofactor">
    <cofactor evidence="8">
        <name>[4Fe-4S] cluster</name>
        <dbReference type="ChEBI" id="CHEBI:49883"/>
    </cofactor>
    <text evidence="8">Binds 2 [4Fe-4S] clusters. One cluster is coordinated with 3 cysteines and an exchangeable S-adenosyl-L-methionine.</text>
</comment>
<dbReference type="PROSITE" id="PS51449">
    <property type="entry name" value="MTTASE_N"/>
    <property type="match status" value="1"/>
</dbReference>
<dbReference type="HAMAP" id="MF_01865">
    <property type="entry name" value="MTTase_RimO"/>
    <property type="match status" value="1"/>
</dbReference>
<feature type="binding site" evidence="8">
    <location>
        <position position="13"/>
    </location>
    <ligand>
        <name>[4Fe-4S] cluster</name>
        <dbReference type="ChEBI" id="CHEBI:49883"/>
        <label>1</label>
    </ligand>
</feature>
<comment type="similarity">
    <text evidence="8">Belongs to the methylthiotransferase family. RimO subfamily.</text>
</comment>
<evidence type="ECO:0000256" key="2">
    <source>
        <dbReference type="ARBA" id="ARBA00022490"/>
    </source>
</evidence>
<feature type="binding site" evidence="8">
    <location>
        <position position="51"/>
    </location>
    <ligand>
        <name>[4Fe-4S] cluster</name>
        <dbReference type="ChEBI" id="CHEBI:49883"/>
        <label>1</label>
    </ligand>
</feature>
<dbReference type="CDD" id="cd01335">
    <property type="entry name" value="Radical_SAM"/>
    <property type="match status" value="1"/>
</dbReference>
<dbReference type="RefSeq" id="WP_053180862.1">
    <property type="nucleotide sequence ID" value="NZ_LGIA01000062.1"/>
</dbReference>
<keyword evidence="6 8" id="KW-0408">Iron</keyword>
<dbReference type="FunFam" id="2.40.50.140:FF:000210">
    <property type="entry name" value="Ribosomal protein S12 methylthiotransferase RimO"/>
    <property type="match status" value="1"/>
</dbReference>
<keyword evidence="12" id="KW-0687">Ribonucleoprotein</keyword>
<dbReference type="Pfam" id="PF04055">
    <property type="entry name" value="Radical_SAM"/>
    <property type="match status" value="1"/>
</dbReference>
<dbReference type="InterPro" id="IPR007197">
    <property type="entry name" value="rSAM"/>
</dbReference>
<dbReference type="NCBIfam" id="TIGR00089">
    <property type="entry name" value="MiaB/RimO family radical SAM methylthiotransferase"/>
    <property type="match status" value="1"/>
</dbReference>
<dbReference type="SMART" id="SM00729">
    <property type="entry name" value="Elp3"/>
    <property type="match status" value="1"/>
</dbReference>
<keyword evidence="5 8" id="KW-0479">Metal-binding</keyword>
<dbReference type="EMBL" id="LGIA01000062">
    <property type="protein sequence ID" value="KOH45873.1"/>
    <property type="molecule type" value="Genomic_DNA"/>
</dbReference>
<evidence type="ECO:0000256" key="7">
    <source>
        <dbReference type="ARBA" id="ARBA00023014"/>
    </source>
</evidence>
<dbReference type="PANTHER" id="PTHR43837:SF1">
    <property type="entry name" value="RIBOSOMAL PROTEIN US12 METHYLTHIOTRANSFERASE RIMO"/>
    <property type="match status" value="1"/>
</dbReference>
<dbReference type="InterPro" id="IPR020612">
    <property type="entry name" value="Methylthiotransferase_CS"/>
</dbReference>
<dbReference type="STRING" id="1409788.NC99_13050"/>
<feature type="binding site" evidence="8">
    <location>
        <position position="146"/>
    </location>
    <ligand>
        <name>[4Fe-4S] cluster</name>
        <dbReference type="ChEBI" id="CHEBI:49883"/>
        <label>2</label>
        <note>4Fe-4S-S-AdoMet</note>
    </ligand>
</feature>
<gene>
    <name evidence="8" type="primary">rimO</name>
    <name evidence="12" type="ORF">NC99_13050</name>
</gene>
<dbReference type="SFLD" id="SFLDF00274">
    <property type="entry name" value="ribosomal_protein_S12_methylth"/>
    <property type="match status" value="1"/>
</dbReference>
<dbReference type="Proteomes" id="UP000036958">
    <property type="component" value="Unassembled WGS sequence"/>
</dbReference>
<dbReference type="AlphaFoldDB" id="A0A0L8VBZ0"/>
<evidence type="ECO:0000256" key="6">
    <source>
        <dbReference type="ARBA" id="ARBA00023004"/>
    </source>
</evidence>
<keyword evidence="3 8" id="KW-0808">Transferase</keyword>
<evidence type="ECO:0000256" key="3">
    <source>
        <dbReference type="ARBA" id="ARBA00022679"/>
    </source>
</evidence>
<dbReference type="InterPro" id="IPR058240">
    <property type="entry name" value="rSAM_sf"/>
</dbReference>
<dbReference type="FunFam" id="3.80.30.20:FF:000001">
    <property type="entry name" value="tRNA-2-methylthio-N(6)-dimethylallyladenosine synthase 2"/>
    <property type="match status" value="1"/>
</dbReference>
<dbReference type="PATRIC" id="fig|1409788.3.peg.1328"/>
<comment type="caution">
    <text evidence="12">The sequence shown here is derived from an EMBL/GenBank/DDBJ whole genome shotgun (WGS) entry which is preliminary data.</text>
</comment>
<sequence length="431" mass="49323">MKRGKVNISTLGCSKNLVDSEMLLNQLDLNGFKVVHDSEDDDANIVILNTCGFIMDAKEESINSILSHAQARKAGKLDKLLVMGCLSARYKEDLEKEIPEVDKFYGKFDYKQIIQDLNANFFEQKMYHRLKTTPSHFSYLKISEGCNRHCSFCAIPQFTGIHKSRSMESLLEEAQTLVAGGTKELLIIAQDLSYYGIDMYGESKLAELIDRLADIQGLEWIRLHYAYPSKFPTELLKVIRERDNVANYLDLPLQHISDRMLGRMRRKITKEETIKLINKIREEVPGIALRTTFLVGHPGETAEDFEELKAFVAEQKFDRMGVFAYSNEDDTYAFKMYEDDVPEDTKQERAAELMALQQSISEKLNVEKVGKTFNVLIDREEADYFVGRTEYDSPEVDGEVLVEKNDAIKIGNFYQIKINDSTEFDLIGCLA</sequence>
<evidence type="ECO:0000259" key="10">
    <source>
        <dbReference type="PROSITE" id="PS51449"/>
    </source>
</evidence>
<comment type="catalytic activity">
    <reaction evidence="8">
        <text>L-aspartate(89)-[ribosomal protein uS12]-hydrogen + (sulfur carrier)-SH + AH2 + 2 S-adenosyl-L-methionine = 3-methylsulfanyl-L-aspartate(89)-[ribosomal protein uS12]-hydrogen + (sulfur carrier)-H + 5'-deoxyadenosine + L-methionine + A + S-adenosyl-L-homocysteine + 2 H(+)</text>
        <dbReference type="Rhea" id="RHEA:37087"/>
        <dbReference type="Rhea" id="RHEA-COMP:10460"/>
        <dbReference type="Rhea" id="RHEA-COMP:10461"/>
        <dbReference type="Rhea" id="RHEA-COMP:14737"/>
        <dbReference type="Rhea" id="RHEA-COMP:14739"/>
        <dbReference type="ChEBI" id="CHEBI:13193"/>
        <dbReference type="ChEBI" id="CHEBI:15378"/>
        <dbReference type="ChEBI" id="CHEBI:17319"/>
        <dbReference type="ChEBI" id="CHEBI:17499"/>
        <dbReference type="ChEBI" id="CHEBI:29917"/>
        <dbReference type="ChEBI" id="CHEBI:29961"/>
        <dbReference type="ChEBI" id="CHEBI:57844"/>
        <dbReference type="ChEBI" id="CHEBI:57856"/>
        <dbReference type="ChEBI" id="CHEBI:59789"/>
        <dbReference type="ChEBI" id="CHEBI:64428"/>
        <dbReference type="ChEBI" id="CHEBI:73599"/>
        <dbReference type="EC" id="2.8.4.4"/>
    </reaction>
</comment>
<dbReference type="GO" id="GO:0051539">
    <property type="term" value="F:4 iron, 4 sulfur cluster binding"/>
    <property type="evidence" value="ECO:0007669"/>
    <property type="project" value="UniProtKB-UniRule"/>
</dbReference>
<evidence type="ECO:0000256" key="5">
    <source>
        <dbReference type="ARBA" id="ARBA00022723"/>
    </source>
</evidence>
<protein>
    <recommendedName>
        <fullName evidence="8">Ribosomal protein uS12 methylthiotransferase RimO</fullName>
        <shortName evidence="8">uS12 MTTase</shortName>
        <shortName evidence="8">uS12 methylthiotransferase</shortName>
        <ecNumber evidence="8">2.8.4.4</ecNumber>
    </recommendedName>
    <alternativeName>
        <fullName evidence="8">Ribosomal protein uS12 (aspartate-C(3))-methylthiotransferase</fullName>
    </alternativeName>
    <alternativeName>
        <fullName evidence="8">Ribosome maturation factor RimO</fullName>
    </alternativeName>
</protein>
<dbReference type="EC" id="2.8.4.4" evidence="8"/>
<keyword evidence="1 8" id="KW-0004">4Fe-4S</keyword>
<dbReference type="InterPro" id="IPR013848">
    <property type="entry name" value="Methylthiotransferase_N"/>
</dbReference>
<keyword evidence="4 8" id="KW-0949">S-adenosyl-L-methionine</keyword>
<dbReference type="PROSITE" id="PS01278">
    <property type="entry name" value="MTTASE_RADICAL"/>
    <property type="match status" value="1"/>
</dbReference>
<dbReference type="InterPro" id="IPR002792">
    <property type="entry name" value="TRAM_dom"/>
</dbReference>
<dbReference type="InterPro" id="IPR005839">
    <property type="entry name" value="Methylthiotransferase"/>
</dbReference>
<keyword evidence="13" id="KW-1185">Reference proteome</keyword>
<comment type="subcellular location">
    <subcellularLocation>
        <location evidence="8">Cytoplasm</location>
    </subcellularLocation>
</comment>
<name>A0A0L8VBZ0_9BACT</name>
<dbReference type="GO" id="GO:0006400">
    <property type="term" value="P:tRNA modification"/>
    <property type="evidence" value="ECO:0007669"/>
    <property type="project" value="InterPro"/>
</dbReference>
<feature type="domain" description="TRAM" evidence="9">
    <location>
        <begin position="366"/>
        <end position="431"/>
    </location>
</feature>
<feature type="binding site" evidence="8">
    <location>
        <position position="153"/>
    </location>
    <ligand>
        <name>[4Fe-4S] cluster</name>
        <dbReference type="ChEBI" id="CHEBI:49883"/>
        <label>2</label>
        <note>4Fe-4S-S-AdoMet</note>
    </ligand>
</feature>
<dbReference type="Gene3D" id="2.40.50.140">
    <property type="entry name" value="Nucleic acid-binding proteins"/>
    <property type="match status" value="1"/>
</dbReference>
<dbReference type="GO" id="GO:0005840">
    <property type="term" value="C:ribosome"/>
    <property type="evidence" value="ECO:0007669"/>
    <property type="project" value="UniProtKB-KW"/>
</dbReference>
<evidence type="ECO:0000256" key="1">
    <source>
        <dbReference type="ARBA" id="ARBA00022485"/>
    </source>
</evidence>
<dbReference type="InterPro" id="IPR005840">
    <property type="entry name" value="Ribosomal_uS12_MeSTrfase_RimO"/>
</dbReference>
<feature type="domain" description="Radical SAM core" evidence="11">
    <location>
        <begin position="132"/>
        <end position="363"/>
    </location>
</feature>
<dbReference type="PROSITE" id="PS50926">
    <property type="entry name" value="TRAM"/>
    <property type="match status" value="1"/>
</dbReference>
<evidence type="ECO:0000313" key="13">
    <source>
        <dbReference type="Proteomes" id="UP000036958"/>
    </source>
</evidence>